<dbReference type="RefSeq" id="WP_377798924.1">
    <property type="nucleotide sequence ID" value="NZ_JBHSLW010000018.1"/>
</dbReference>
<evidence type="ECO:0000256" key="2">
    <source>
        <dbReference type="ARBA" id="ARBA00023315"/>
    </source>
</evidence>
<gene>
    <name evidence="4" type="ORF">ACFPOB_13185</name>
</gene>
<evidence type="ECO:0000256" key="1">
    <source>
        <dbReference type="ARBA" id="ARBA00022679"/>
    </source>
</evidence>
<dbReference type="SUPFAM" id="SSF55729">
    <property type="entry name" value="Acyl-CoA N-acyltransferases (Nat)"/>
    <property type="match status" value="1"/>
</dbReference>
<evidence type="ECO:0000313" key="4">
    <source>
        <dbReference type="EMBL" id="MFC5420513.1"/>
    </source>
</evidence>
<keyword evidence="1 4" id="KW-0808">Transferase</keyword>
<organism evidence="4 5">
    <name type="scientific">Bosea eneae</name>
    <dbReference type="NCBI Taxonomy" id="151454"/>
    <lineage>
        <taxon>Bacteria</taxon>
        <taxon>Pseudomonadati</taxon>
        <taxon>Pseudomonadota</taxon>
        <taxon>Alphaproteobacteria</taxon>
        <taxon>Hyphomicrobiales</taxon>
        <taxon>Boseaceae</taxon>
        <taxon>Bosea</taxon>
    </lineage>
</organism>
<dbReference type="GO" id="GO:0016746">
    <property type="term" value="F:acyltransferase activity"/>
    <property type="evidence" value="ECO:0007669"/>
    <property type="project" value="UniProtKB-KW"/>
</dbReference>
<keyword evidence="5" id="KW-1185">Reference proteome</keyword>
<dbReference type="Proteomes" id="UP001596053">
    <property type="component" value="Unassembled WGS sequence"/>
</dbReference>
<dbReference type="InterPro" id="IPR050832">
    <property type="entry name" value="Bact_Acetyltransf"/>
</dbReference>
<proteinExistence type="predicted"/>
<comment type="caution">
    <text evidence="4">The sequence shown here is derived from an EMBL/GenBank/DDBJ whole genome shotgun (WGS) entry which is preliminary data.</text>
</comment>
<dbReference type="Pfam" id="PF00583">
    <property type="entry name" value="Acetyltransf_1"/>
    <property type="match status" value="1"/>
</dbReference>
<dbReference type="CDD" id="cd04301">
    <property type="entry name" value="NAT_SF"/>
    <property type="match status" value="1"/>
</dbReference>
<dbReference type="PANTHER" id="PTHR43877">
    <property type="entry name" value="AMINOALKYLPHOSPHONATE N-ACETYLTRANSFERASE-RELATED-RELATED"/>
    <property type="match status" value="1"/>
</dbReference>
<keyword evidence="2 4" id="KW-0012">Acyltransferase</keyword>
<evidence type="ECO:0000259" key="3">
    <source>
        <dbReference type="PROSITE" id="PS51186"/>
    </source>
</evidence>
<feature type="domain" description="N-acetyltransferase" evidence="3">
    <location>
        <begin position="7"/>
        <end position="177"/>
    </location>
</feature>
<dbReference type="EMBL" id="JBHSLW010000018">
    <property type="protein sequence ID" value="MFC5420513.1"/>
    <property type="molecule type" value="Genomic_DNA"/>
</dbReference>
<dbReference type="EC" id="2.3.-.-" evidence="4"/>
<dbReference type="PANTHER" id="PTHR43877:SF2">
    <property type="entry name" value="AMINOALKYLPHOSPHONATE N-ACETYLTRANSFERASE-RELATED"/>
    <property type="match status" value="1"/>
</dbReference>
<dbReference type="InterPro" id="IPR016181">
    <property type="entry name" value="Acyl_CoA_acyltransferase"/>
</dbReference>
<evidence type="ECO:0000313" key="5">
    <source>
        <dbReference type="Proteomes" id="UP001596053"/>
    </source>
</evidence>
<dbReference type="Gene3D" id="3.40.630.30">
    <property type="match status" value="1"/>
</dbReference>
<protein>
    <submittedName>
        <fullName evidence="4">GNAT family N-acetyltransferase</fullName>
        <ecNumber evidence="4">2.3.-.-</ecNumber>
    </submittedName>
</protein>
<name>A0ABW0IUG0_9HYPH</name>
<sequence length="177" mass="19271">MTAPDSVTIEQLDEDGARAAVPALADILRDSVANGASVGFMDWSTPRDFENFWRGITAEVAAERILLFIARDESGIVGTAQLHLIGKPNQPHRAEIAKVLVHSQARRRGIGEALMRAAEAAALAHGRDLLVLDTDEAGAARRLYNRLGWTELGTIPRYALMPDGRDCGSTFFYKQLG</sequence>
<dbReference type="InterPro" id="IPR000182">
    <property type="entry name" value="GNAT_dom"/>
</dbReference>
<accession>A0ABW0IUG0</accession>
<reference evidence="5" key="1">
    <citation type="journal article" date="2019" name="Int. J. Syst. Evol. Microbiol.">
        <title>The Global Catalogue of Microorganisms (GCM) 10K type strain sequencing project: providing services to taxonomists for standard genome sequencing and annotation.</title>
        <authorList>
            <consortium name="The Broad Institute Genomics Platform"/>
            <consortium name="The Broad Institute Genome Sequencing Center for Infectious Disease"/>
            <person name="Wu L."/>
            <person name="Ma J."/>
        </authorList>
    </citation>
    <scope>NUCLEOTIDE SEQUENCE [LARGE SCALE GENOMIC DNA]</scope>
    <source>
        <strain evidence="5">NCAIM B.01391</strain>
    </source>
</reference>
<dbReference type="PROSITE" id="PS51186">
    <property type="entry name" value="GNAT"/>
    <property type="match status" value="1"/>
</dbReference>